<reference evidence="1 2" key="1">
    <citation type="journal article" date="2022" name="Genome Biol. Evol.">
        <title>The Spruce Budworm Genome: Reconstructing the Evolutionary History of Antifreeze Proteins.</title>
        <authorList>
            <person name="Beliveau C."/>
            <person name="Gagne P."/>
            <person name="Picq S."/>
            <person name="Vernygora O."/>
            <person name="Keeling C.I."/>
            <person name="Pinkney K."/>
            <person name="Doucet D."/>
            <person name="Wen F."/>
            <person name="Johnston J.S."/>
            <person name="Maaroufi H."/>
            <person name="Boyle B."/>
            <person name="Laroche J."/>
            <person name="Dewar K."/>
            <person name="Juretic N."/>
            <person name="Blackburn G."/>
            <person name="Nisole A."/>
            <person name="Brunet B."/>
            <person name="Brandao M."/>
            <person name="Lumley L."/>
            <person name="Duan J."/>
            <person name="Quan G."/>
            <person name="Lucarotti C.J."/>
            <person name="Roe A.D."/>
            <person name="Sperling F.A.H."/>
            <person name="Levesque R.C."/>
            <person name="Cusson M."/>
        </authorList>
    </citation>
    <scope>NUCLEOTIDE SEQUENCE [LARGE SCALE GENOMIC DNA]</scope>
    <source>
        <strain evidence="1">Glfc:IPQL:Cfum</strain>
    </source>
</reference>
<organism evidence="1 2">
    <name type="scientific">Choristoneura fumiferana</name>
    <name type="common">Spruce budworm moth</name>
    <name type="synonym">Archips fumiferana</name>
    <dbReference type="NCBI Taxonomy" id="7141"/>
    <lineage>
        <taxon>Eukaryota</taxon>
        <taxon>Metazoa</taxon>
        <taxon>Ecdysozoa</taxon>
        <taxon>Arthropoda</taxon>
        <taxon>Hexapoda</taxon>
        <taxon>Insecta</taxon>
        <taxon>Pterygota</taxon>
        <taxon>Neoptera</taxon>
        <taxon>Endopterygota</taxon>
        <taxon>Lepidoptera</taxon>
        <taxon>Glossata</taxon>
        <taxon>Ditrysia</taxon>
        <taxon>Tortricoidea</taxon>
        <taxon>Tortricidae</taxon>
        <taxon>Tortricinae</taxon>
        <taxon>Choristoneura</taxon>
    </lineage>
</organism>
<evidence type="ECO:0000313" key="1">
    <source>
        <dbReference type="EMBL" id="KAI8425049.1"/>
    </source>
</evidence>
<evidence type="ECO:0000313" key="2">
    <source>
        <dbReference type="Proteomes" id="UP001064048"/>
    </source>
</evidence>
<gene>
    <name evidence="1" type="ORF">MSG28_006919</name>
</gene>
<sequence>MTSTLRLCVLKRSGSVVDYSSTRPFVTLSIIKINMNLEYEFQFQHGKEGVKNNYTYISVEYEHESPLHIQMVMAAELICPNDRVASELAGGVLTHDVHVVVT</sequence>
<dbReference type="EMBL" id="CM046111">
    <property type="protein sequence ID" value="KAI8425049.1"/>
    <property type="molecule type" value="Genomic_DNA"/>
</dbReference>
<accession>A0ACC0JLW6</accession>
<protein>
    <submittedName>
        <fullName evidence="1">Uncharacterized protein</fullName>
    </submittedName>
</protein>
<proteinExistence type="predicted"/>
<dbReference type="Proteomes" id="UP001064048">
    <property type="component" value="Chromosome 11"/>
</dbReference>
<comment type="caution">
    <text evidence="1">The sequence shown here is derived from an EMBL/GenBank/DDBJ whole genome shotgun (WGS) entry which is preliminary data.</text>
</comment>
<name>A0ACC0JLW6_CHOFU</name>
<keyword evidence="2" id="KW-1185">Reference proteome</keyword>